<dbReference type="KEGG" id="amt:Amet_0143"/>
<dbReference type="InterPro" id="IPR025689">
    <property type="entry name" value="Spore_YtrH"/>
</dbReference>
<sequence length="109" mass="11736">MLVFSQNMVYNFFIALGVMLGACLFGGVAATLNGHPPLKTMLDLGDKIKIWAAVVALGGTFPSLKIIEIGIFNGEFRGLIKQMLYIVSALVGAHVAYKLMVYLEGSGRL</sequence>
<dbReference type="EMBL" id="CP000724">
    <property type="protein sequence ID" value="ABR46382.1"/>
    <property type="molecule type" value="Genomic_DNA"/>
</dbReference>
<feature type="transmembrane region" description="Helical" evidence="1">
    <location>
        <begin position="84"/>
        <end position="103"/>
    </location>
</feature>
<dbReference type="HOGENOM" id="CLU_128689_1_0_9"/>
<dbReference type="Proteomes" id="UP000001572">
    <property type="component" value="Chromosome"/>
</dbReference>
<dbReference type="STRING" id="293826.Amet_0143"/>
<gene>
    <name evidence="2" type="ordered locus">Amet_0143</name>
</gene>
<protein>
    <recommendedName>
        <fullName evidence="4">Sporulation protein</fullName>
    </recommendedName>
</protein>
<feature type="transmembrane region" description="Helical" evidence="1">
    <location>
        <begin position="50"/>
        <end position="72"/>
    </location>
</feature>
<evidence type="ECO:0000313" key="3">
    <source>
        <dbReference type="Proteomes" id="UP000001572"/>
    </source>
</evidence>
<keyword evidence="1" id="KW-0472">Membrane</keyword>
<reference evidence="3" key="1">
    <citation type="journal article" date="2016" name="Genome Announc.">
        <title>Complete genome sequence of Alkaliphilus metalliredigens strain QYMF, an alkaliphilic and metal-reducing bacterium isolated from borax-contaminated leachate ponds.</title>
        <authorList>
            <person name="Hwang C."/>
            <person name="Copeland A."/>
            <person name="Lucas S."/>
            <person name="Lapidus A."/>
            <person name="Barry K."/>
            <person name="Detter J.C."/>
            <person name="Glavina Del Rio T."/>
            <person name="Hammon N."/>
            <person name="Israni S."/>
            <person name="Dalin E."/>
            <person name="Tice H."/>
            <person name="Pitluck S."/>
            <person name="Chertkov O."/>
            <person name="Brettin T."/>
            <person name="Bruce D."/>
            <person name="Han C."/>
            <person name="Schmutz J."/>
            <person name="Larimer F."/>
            <person name="Land M.L."/>
            <person name="Hauser L."/>
            <person name="Kyrpides N."/>
            <person name="Mikhailova N."/>
            <person name="Ye Q."/>
            <person name="Zhou J."/>
            <person name="Richardson P."/>
            <person name="Fields M.W."/>
        </authorList>
    </citation>
    <scope>NUCLEOTIDE SEQUENCE [LARGE SCALE GENOMIC DNA]</scope>
    <source>
        <strain evidence="3">QYMF</strain>
    </source>
</reference>
<feature type="transmembrane region" description="Helical" evidence="1">
    <location>
        <begin position="12"/>
        <end position="30"/>
    </location>
</feature>
<organism evidence="2 3">
    <name type="scientific">Alkaliphilus metalliredigens (strain QYMF)</name>
    <dbReference type="NCBI Taxonomy" id="293826"/>
    <lineage>
        <taxon>Bacteria</taxon>
        <taxon>Bacillati</taxon>
        <taxon>Bacillota</taxon>
        <taxon>Clostridia</taxon>
        <taxon>Peptostreptococcales</taxon>
        <taxon>Natronincolaceae</taxon>
        <taxon>Alkaliphilus</taxon>
    </lineage>
</organism>
<keyword evidence="1" id="KW-0812">Transmembrane</keyword>
<keyword evidence="3" id="KW-1185">Reference proteome</keyword>
<dbReference type="RefSeq" id="WP_011971291.1">
    <property type="nucleotide sequence ID" value="NC_009633.1"/>
</dbReference>
<name>A6TJL4_ALKMQ</name>
<dbReference type="AlphaFoldDB" id="A6TJL4"/>
<dbReference type="eggNOG" id="ENOG50330BE">
    <property type="taxonomic scope" value="Bacteria"/>
</dbReference>
<evidence type="ECO:0000256" key="1">
    <source>
        <dbReference type="SAM" id="Phobius"/>
    </source>
</evidence>
<accession>A6TJL4</accession>
<evidence type="ECO:0000313" key="2">
    <source>
        <dbReference type="EMBL" id="ABR46382.1"/>
    </source>
</evidence>
<dbReference type="Pfam" id="PF14034">
    <property type="entry name" value="Spore_YtrH"/>
    <property type="match status" value="1"/>
</dbReference>
<proteinExistence type="predicted"/>
<dbReference type="OrthoDB" id="2381692at2"/>
<keyword evidence="1" id="KW-1133">Transmembrane helix</keyword>
<evidence type="ECO:0008006" key="4">
    <source>
        <dbReference type="Google" id="ProtNLM"/>
    </source>
</evidence>